<name>A0AAV5AJW3_9AGAM</name>
<evidence type="ECO:0000313" key="2">
    <source>
        <dbReference type="EMBL" id="GJJ14047.1"/>
    </source>
</evidence>
<gene>
    <name evidence="2" type="ORF">Clacol_008304</name>
</gene>
<dbReference type="SUPFAM" id="SSF54897">
    <property type="entry name" value="Protease propeptides/inhibitors"/>
    <property type="match status" value="1"/>
</dbReference>
<dbReference type="InterPro" id="IPR015366">
    <property type="entry name" value="S53_propep"/>
</dbReference>
<protein>
    <recommendedName>
        <fullName evidence="1">Peptidase S53 activation domain-containing protein</fullName>
    </recommendedName>
</protein>
<dbReference type="Pfam" id="PF09286">
    <property type="entry name" value="Pro-kuma_activ"/>
    <property type="match status" value="1"/>
</dbReference>
<dbReference type="CDD" id="cd11377">
    <property type="entry name" value="Pro-peptidase_S53"/>
    <property type="match status" value="1"/>
</dbReference>
<dbReference type="AlphaFoldDB" id="A0AAV5AJW3"/>
<dbReference type="PANTHER" id="PTHR14218:SF19">
    <property type="entry name" value="SERINE PROTEASE AORO, PUTATIVE (AFU_ORTHOLOGUE AFUA_6G10250)-RELATED"/>
    <property type="match status" value="1"/>
</dbReference>
<dbReference type="InterPro" id="IPR050819">
    <property type="entry name" value="Tripeptidyl-peptidase_I"/>
</dbReference>
<dbReference type="GO" id="GO:0004175">
    <property type="term" value="F:endopeptidase activity"/>
    <property type="evidence" value="ECO:0007669"/>
    <property type="project" value="TreeGrafter"/>
</dbReference>
<sequence length="101" mass="11762">MESKKRAVSLDRGRSIHEKRDGVPVRWVPVRLLEPDTIIRVRFALKQSNIEKLNDYLMDIAHSESKNYGQLWTQKQIIETFAALLAETITTVKDWLIAPWS</sequence>
<dbReference type="PANTHER" id="PTHR14218">
    <property type="entry name" value="PROTEASE S8 TRIPEPTIDYL PEPTIDASE I CLN2"/>
    <property type="match status" value="1"/>
</dbReference>
<organism evidence="2 3">
    <name type="scientific">Clathrus columnatus</name>
    <dbReference type="NCBI Taxonomy" id="1419009"/>
    <lineage>
        <taxon>Eukaryota</taxon>
        <taxon>Fungi</taxon>
        <taxon>Dikarya</taxon>
        <taxon>Basidiomycota</taxon>
        <taxon>Agaricomycotina</taxon>
        <taxon>Agaricomycetes</taxon>
        <taxon>Phallomycetidae</taxon>
        <taxon>Phallales</taxon>
        <taxon>Clathraceae</taxon>
        <taxon>Clathrus</taxon>
    </lineage>
</organism>
<evidence type="ECO:0000259" key="1">
    <source>
        <dbReference type="Pfam" id="PF09286"/>
    </source>
</evidence>
<proteinExistence type="predicted"/>
<comment type="caution">
    <text evidence="2">The sequence shown here is derived from an EMBL/GenBank/DDBJ whole genome shotgun (WGS) entry which is preliminary data.</text>
</comment>
<dbReference type="GO" id="GO:0006508">
    <property type="term" value="P:proteolysis"/>
    <property type="evidence" value="ECO:0007669"/>
    <property type="project" value="TreeGrafter"/>
</dbReference>
<evidence type="ECO:0000313" key="3">
    <source>
        <dbReference type="Proteomes" id="UP001050691"/>
    </source>
</evidence>
<feature type="domain" description="Peptidase S53 activation" evidence="1">
    <location>
        <begin position="27"/>
        <end position="97"/>
    </location>
</feature>
<reference evidence="2" key="1">
    <citation type="submission" date="2021-10" db="EMBL/GenBank/DDBJ databases">
        <title>De novo Genome Assembly of Clathrus columnatus (Basidiomycota, Fungi) Using Illumina and Nanopore Sequence Data.</title>
        <authorList>
            <person name="Ogiso-Tanaka E."/>
            <person name="Itagaki H."/>
            <person name="Hosoya T."/>
            <person name="Hosaka K."/>
        </authorList>
    </citation>
    <scope>NUCLEOTIDE SEQUENCE</scope>
    <source>
        <strain evidence="2">MO-923</strain>
    </source>
</reference>
<dbReference type="EMBL" id="BPWL01000009">
    <property type="protein sequence ID" value="GJJ14047.1"/>
    <property type="molecule type" value="Genomic_DNA"/>
</dbReference>
<dbReference type="GO" id="GO:0008240">
    <property type="term" value="F:tripeptidyl-peptidase activity"/>
    <property type="evidence" value="ECO:0007669"/>
    <property type="project" value="TreeGrafter"/>
</dbReference>
<keyword evidence="3" id="KW-1185">Reference proteome</keyword>
<accession>A0AAV5AJW3</accession>
<dbReference type="Proteomes" id="UP001050691">
    <property type="component" value="Unassembled WGS sequence"/>
</dbReference>